<feature type="transmembrane region" description="Helical" evidence="1">
    <location>
        <begin position="67"/>
        <end position="84"/>
    </location>
</feature>
<dbReference type="Proteomes" id="UP000315215">
    <property type="component" value="Chromosome"/>
</dbReference>
<dbReference type="KEGG" id="aqt:FN924_01465"/>
<keyword evidence="1" id="KW-0812">Transmembrane</keyword>
<accession>A0A516KCC8</accession>
<feature type="transmembrane region" description="Helical" evidence="1">
    <location>
        <begin position="6"/>
        <end position="27"/>
    </location>
</feature>
<proteinExistence type="predicted"/>
<organism evidence="2 3">
    <name type="scientific">Radiobacillus deserti</name>
    <dbReference type="NCBI Taxonomy" id="2594883"/>
    <lineage>
        <taxon>Bacteria</taxon>
        <taxon>Bacillati</taxon>
        <taxon>Bacillota</taxon>
        <taxon>Bacilli</taxon>
        <taxon>Bacillales</taxon>
        <taxon>Bacillaceae</taxon>
        <taxon>Radiobacillus</taxon>
    </lineage>
</organism>
<reference evidence="2 3" key="1">
    <citation type="submission" date="2019-07" db="EMBL/GenBank/DDBJ databases">
        <authorList>
            <person name="Li J."/>
        </authorList>
    </citation>
    <scope>NUCLEOTIDE SEQUENCE [LARGE SCALE GENOMIC DNA]</scope>
    <source>
        <strain evidence="2 3">TKL69</strain>
    </source>
</reference>
<dbReference type="RefSeq" id="WP_143891746.1">
    <property type="nucleotide sequence ID" value="NZ_CP041666.1"/>
</dbReference>
<sequence length="86" mass="9438">MIHAVLAIAITRLLSGCIEIVAALLILKYNEIEKAFVINSSLAIIGPLILIVTTTLGLVGMSDRMTLSKFFWIFLGIVFLIYGVKK</sequence>
<dbReference type="OrthoDB" id="1726013at2"/>
<evidence type="ECO:0000313" key="2">
    <source>
        <dbReference type="EMBL" id="QDP38996.1"/>
    </source>
</evidence>
<keyword evidence="1" id="KW-0472">Membrane</keyword>
<gene>
    <name evidence="2" type="ORF">FN924_01465</name>
</gene>
<keyword evidence="1" id="KW-1133">Transmembrane helix</keyword>
<evidence type="ECO:0000256" key="1">
    <source>
        <dbReference type="SAM" id="Phobius"/>
    </source>
</evidence>
<name>A0A516KCC8_9BACI</name>
<feature type="transmembrane region" description="Helical" evidence="1">
    <location>
        <begin position="36"/>
        <end position="61"/>
    </location>
</feature>
<keyword evidence="3" id="KW-1185">Reference proteome</keyword>
<dbReference type="InterPro" id="IPR020390">
    <property type="entry name" value="Uncharacterised_YqhV"/>
</dbReference>
<dbReference type="Pfam" id="PF10942">
    <property type="entry name" value="DUF2619"/>
    <property type="match status" value="1"/>
</dbReference>
<dbReference type="EMBL" id="CP041666">
    <property type="protein sequence ID" value="QDP38996.1"/>
    <property type="molecule type" value="Genomic_DNA"/>
</dbReference>
<dbReference type="AlphaFoldDB" id="A0A516KCC8"/>
<evidence type="ECO:0000313" key="3">
    <source>
        <dbReference type="Proteomes" id="UP000315215"/>
    </source>
</evidence>
<protein>
    <submittedName>
        <fullName evidence="2">DUF2619 domain-containing protein</fullName>
    </submittedName>
</protein>